<name>A0A3G1L3U0_9CAUD</name>
<evidence type="ECO:0000313" key="2">
    <source>
        <dbReference type="EMBL" id="ATW62849.1"/>
    </source>
</evidence>
<gene>
    <name evidence="2" type="ORF">SCBWM1_gp165</name>
</gene>
<evidence type="ECO:0000313" key="3">
    <source>
        <dbReference type="Proteomes" id="UP000274731"/>
    </source>
</evidence>
<accession>A0A3G1L3U0</accession>
<sequence length="157" mass="17196">MESGTFSEKSLLEFSEKIEELLDFTRCVRADGSAYGTSGQCRKGTAEAKEAKASTPPKPKAKAKRVKAGTDPEKAVKSDAKVKKLSAEWESARSERIAAGKAYAAARKNIREVGKPAVTEARDAYEMAKDREARAADKAMERIEKVRRMAEGRKPNS</sequence>
<keyword evidence="3" id="KW-1185">Reference proteome</keyword>
<reference evidence="2 3" key="1">
    <citation type="journal article" date="2018" name="Environ. Microbiol.">
        <title>Novel phage-host interactions and evolution as revealed by a cyanomyovirus isolated from an estuarine environment.</title>
        <authorList>
            <person name="Xu Y."/>
            <person name="Zhang R."/>
            <person name="Wang N."/>
            <person name="Cai L."/>
            <person name="Tong Y."/>
            <person name="Sun Q."/>
            <person name="Chen F."/>
            <person name="Jiao N."/>
        </authorList>
    </citation>
    <scope>NUCLEOTIDE SEQUENCE [LARGE SCALE GENOMIC DNA]</scope>
</reference>
<dbReference type="Proteomes" id="UP000274731">
    <property type="component" value="Segment"/>
</dbReference>
<feature type="compositionally biased region" description="Basic and acidic residues" evidence="1">
    <location>
        <begin position="68"/>
        <end position="79"/>
    </location>
</feature>
<dbReference type="EMBL" id="MG450654">
    <property type="protein sequence ID" value="ATW62849.1"/>
    <property type="molecule type" value="Genomic_DNA"/>
</dbReference>
<organism evidence="2 3">
    <name type="scientific">Synechococcus phage S-CBWM1</name>
    <dbReference type="NCBI Taxonomy" id="2053653"/>
    <lineage>
        <taxon>Viruses</taxon>
        <taxon>Duplodnaviria</taxon>
        <taxon>Heunggongvirae</taxon>
        <taxon>Uroviricota</taxon>
        <taxon>Caudoviricetes</taxon>
        <taxon>Aokuangvirus</taxon>
        <taxon>Aokuangvirus SCBWM1</taxon>
    </lineage>
</organism>
<protein>
    <submittedName>
        <fullName evidence="2">Uncharacterized protein</fullName>
    </submittedName>
</protein>
<feature type="region of interest" description="Disordered" evidence="1">
    <location>
        <begin position="34"/>
        <end position="79"/>
    </location>
</feature>
<evidence type="ECO:0000256" key="1">
    <source>
        <dbReference type="SAM" id="MobiDB-lite"/>
    </source>
</evidence>
<proteinExistence type="predicted"/>